<sequence length="820" mass="87539">MFLLLHEMYMPLHVRTHYPFSWPYPDYFPYQNPGMKTRLLLLTLLLCSFSYLQAQYCTPATSSGGVFISQVNFNSTGISSGLNYSTGSSGFSFTPGSAGTMQRNCEVVLPVTISNPGGTDRDVTMALFIDYNADNDFDDAGETVVNYSNTVTASSTLNASLNFTVVPFTSSTLRVRIALRQGNTAATACDAYTGEVEDYVLSVPANSAPVLNSASNPFINSLVVTQTDNEGISVGDLINSSTAAAFMTDAESCVAKGIAIIATSGAHGDWEYILPNGTWAAMGAVSSSNALLLAQDETGLGTRIRFNPTGTGTATIEVRAWDQSEGINGAYVNIAATGGTSAYSSNSKIISHTTVSAAAVTGNASVFMPIYSSYSGNFNLRSALLSRSTGITQQSNEITADNFSGSGNDVAVDFINNKVVWIGGSSSSELLRSNYDGSSIEVLDNSNLSAPSGVAVGAGKIFVADNGTGLFSFNPDGTGITAITGGAGQANNIGNTGDIEFNSGKIYYINQPVVPGDYFIVQANADGTGTVNLYNTPNTITGLAIAGSIMYWTEWDEVNTAELLSRNISSGTVNTLASQTGQQYRDLLVDANNSRIYFISIDQASGIYCKINSIPLSGGSITARLTLSDVVYSMALSADLSVLPVRYLSVEASKHNQQVLLQWKVGSEINVLRYAVQRSADGQQFTSIGEVMATGNSQYTFTDVQPLKGNAYYRIVNIDKDGRLQYSNVVLLSVTPTAAVQWYPTLIQQNTVTLQTSNMAAGKYSYTLLNMQGQILQQQSLQLMSNAVQQILLPAALPAGTYQIRLQNETQRWVQTLIKQ</sequence>
<evidence type="ECO:0000313" key="2">
    <source>
        <dbReference type="EMBL" id="QGW27329.1"/>
    </source>
</evidence>
<dbReference type="Pfam" id="PF20009">
    <property type="entry name" value="GEVED"/>
    <property type="match status" value="1"/>
</dbReference>
<dbReference type="AlphaFoldDB" id="A0A6I6GQE9"/>
<dbReference type="InterPro" id="IPR045474">
    <property type="entry name" value="GEVED"/>
</dbReference>
<organism evidence="2 3">
    <name type="scientific">Phnomibacter ginsenosidimutans</name>
    <dbReference type="NCBI Taxonomy" id="2676868"/>
    <lineage>
        <taxon>Bacteria</taxon>
        <taxon>Pseudomonadati</taxon>
        <taxon>Bacteroidota</taxon>
        <taxon>Chitinophagia</taxon>
        <taxon>Chitinophagales</taxon>
        <taxon>Chitinophagaceae</taxon>
        <taxon>Phnomibacter</taxon>
    </lineage>
</organism>
<dbReference type="KEGG" id="fls:GLV81_03690"/>
<feature type="domain" description="GEVED" evidence="1">
    <location>
        <begin position="125"/>
        <end position="201"/>
    </location>
</feature>
<evidence type="ECO:0000313" key="3">
    <source>
        <dbReference type="Proteomes" id="UP000426027"/>
    </source>
</evidence>
<dbReference type="SUPFAM" id="SSF101898">
    <property type="entry name" value="NHL repeat"/>
    <property type="match status" value="1"/>
</dbReference>
<dbReference type="InterPro" id="IPR013783">
    <property type="entry name" value="Ig-like_fold"/>
</dbReference>
<dbReference type="Proteomes" id="UP000426027">
    <property type="component" value="Chromosome"/>
</dbReference>
<accession>A0A6I6GQE9</accession>
<keyword evidence="3" id="KW-1185">Reference proteome</keyword>
<dbReference type="Gene3D" id="2.120.10.30">
    <property type="entry name" value="TolB, C-terminal domain"/>
    <property type="match status" value="1"/>
</dbReference>
<reference evidence="2 3" key="1">
    <citation type="submission" date="2019-11" db="EMBL/GenBank/DDBJ databases">
        <authorList>
            <person name="Im W.T."/>
        </authorList>
    </citation>
    <scope>NUCLEOTIDE SEQUENCE [LARGE SCALE GENOMIC DNA]</scope>
    <source>
        <strain evidence="2 3">SB-02</strain>
    </source>
</reference>
<gene>
    <name evidence="2" type="ORF">GLV81_03690</name>
</gene>
<evidence type="ECO:0000259" key="1">
    <source>
        <dbReference type="Pfam" id="PF20009"/>
    </source>
</evidence>
<dbReference type="EMBL" id="CP046566">
    <property type="protein sequence ID" value="QGW27329.1"/>
    <property type="molecule type" value="Genomic_DNA"/>
</dbReference>
<dbReference type="InterPro" id="IPR026444">
    <property type="entry name" value="Secre_tail"/>
</dbReference>
<dbReference type="NCBIfam" id="TIGR04183">
    <property type="entry name" value="Por_Secre_tail"/>
    <property type="match status" value="1"/>
</dbReference>
<name>A0A6I6GQE9_9BACT</name>
<dbReference type="Gene3D" id="2.60.40.10">
    <property type="entry name" value="Immunoglobulins"/>
    <property type="match status" value="1"/>
</dbReference>
<protein>
    <submittedName>
        <fullName evidence="2">T9SS type A sorting domain-containing protein</fullName>
    </submittedName>
</protein>
<dbReference type="InterPro" id="IPR011042">
    <property type="entry name" value="6-blade_b-propeller_TolB-like"/>
</dbReference>
<proteinExistence type="predicted"/>